<comment type="caution">
    <text evidence="1">The sequence shown here is derived from an EMBL/GenBank/DDBJ whole genome shotgun (WGS) entry which is preliminary data.</text>
</comment>
<gene>
    <name evidence="1" type="ORF">OGAPHI_002116</name>
</gene>
<evidence type="ECO:0000313" key="1">
    <source>
        <dbReference type="EMBL" id="KAH3668362.1"/>
    </source>
</evidence>
<sequence>MQFSKKKDHHLVLCRNLASLVGSSEIEYPRQSSKLYLIKSSPPRYDCESIGLLARFTVVSSVASTSSLRLSINLRSVALRASLSLSEASTISTLESSRFTTRSASLDFWSKMISFEHPTRYHLVFGFVSPVNGVPLSDRLSSRFGISDSSEYWKFDSRFRFLEYTKMRCSSSTPLKMTSRLRLNMVTSSLRFKPVPWNGSWGHIFENFAAIDAWLYSLVLSSNQYSISGPLTWSKSTMHKPITNEAGSGFATSRLELELATGAESTQGFSVSLDIKVYFGGRGHVDVAAVFVGHKLDDSASVDNQCQSAGPFSESEIAQVDWRSQFLGQLELRVRNKDQLVGAGSKLLLPCFEHKRIVLRQNNDEINSLGCKTLHFLNILWQMLVGARGSEGSRNTHNNKLLALGGGLEIERLRLAFWGRVE</sequence>
<dbReference type="RefSeq" id="XP_046062776.1">
    <property type="nucleotide sequence ID" value="XM_046202951.1"/>
</dbReference>
<dbReference type="EMBL" id="JAEUBE010000158">
    <property type="protein sequence ID" value="KAH3668362.1"/>
    <property type="molecule type" value="Genomic_DNA"/>
</dbReference>
<reference evidence="1" key="1">
    <citation type="journal article" date="2021" name="Open Biol.">
        <title>Shared evolutionary footprints suggest mitochondrial oxidative damage underlies multiple complex I losses in fungi.</title>
        <authorList>
            <person name="Schikora-Tamarit M.A."/>
            <person name="Marcet-Houben M."/>
            <person name="Nosek J."/>
            <person name="Gabaldon T."/>
        </authorList>
    </citation>
    <scope>NUCLEOTIDE SEQUENCE</scope>
    <source>
        <strain evidence="1">CBS6075</strain>
    </source>
</reference>
<protein>
    <submittedName>
        <fullName evidence="1">Uncharacterized protein</fullName>
    </submittedName>
</protein>
<keyword evidence="2" id="KW-1185">Reference proteome</keyword>
<reference evidence="1" key="2">
    <citation type="submission" date="2021-01" db="EMBL/GenBank/DDBJ databases">
        <authorList>
            <person name="Schikora-Tamarit M.A."/>
        </authorList>
    </citation>
    <scope>NUCLEOTIDE SEQUENCE</scope>
    <source>
        <strain evidence="1">CBS6075</strain>
    </source>
</reference>
<dbReference type="GeneID" id="70234083"/>
<accession>A0A9P8PAL8</accession>
<dbReference type="Proteomes" id="UP000769157">
    <property type="component" value="Unassembled WGS sequence"/>
</dbReference>
<proteinExistence type="predicted"/>
<organism evidence="1 2">
    <name type="scientific">Ogataea philodendri</name>
    <dbReference type="NCBI Taxonomy" id="1378263"/>
    <lineage>
        <taxon>Eukaryota</taxon>
        <taxon>Fungi</taxon>
        <taxon>Dikarya</taxon>
        <taxon>Ascomycota</taxon>
        <taxon>Saccharomycotina</taxon>
        <taxon>Pichiomycetes</taxon>
        <taxon>Pichiales</taxon>
        <taxon>Pichiaceae</taxon>
        <taxon>Ogataea</taxon>
    </lineage>
</organism>
<evidence type="ECO:0000313" key="2">
    <source>
        <dbReference type="Proteomes" id="UP000769157"/>
    </source>
</evidence>
<name>A0A9P8PAL8_9ASCO</name>
<dbReference type="AlphaFoldDB" id="A0A9P8PAL8"/>